<feature type="region of interest" description="Disordered" evidence="1">
    <location>
        <begin position="1"/>
        <end position="37"/>
    </location>
</feature>
<accession>A0ABT5X5M2</accession>
<evidence type="ECO:0000256" key="1">
    <source>
        <dbReference type="SAM" id="MobiDB-lite"/>
    </source>
</evidence>
<comment type="caution">
    <text evidence="2">The sequence shown here is derived from an EMBL/GenBank/DDBJ whole genome shotgun (WGS) entry which is preliminary data.</text>
</comment>
<organism evidence="2 3">
    <name type="scientific">Candidatus Methanocrinis natronophilus</name>
    <dbReference type="NCBI Taxonomy" id="3033396"/>
    <lineage>
        <taxon>Archaea</taxon>
        <taxon>Methanobacteriati</taxon>
        <taxon>Methanobacteriota</taxon>
        <taxon>Stenosarchaea group</taxon>
        <taxon>Methanomicrobia</taxon>
        <taxon>Methanotrichales</taxon>
        <taxon>Methanotrichaceae</taxon>
        <taxon>Methanocrinis</taxon>
    </lineage>
</organism>
<evidence type="ECO:0000313" key="2">
    <source>
        <dbReference type="EMBL" id="MDF0589990.1"/>
    </source>
</evidence>
<name>A0ABT5X5M2_9EURY</name>
<gene>
    <name evidence="2" type="ORF">P0O15_02195</name>
</gene>
<sequence>MAFQIRLSTPSHQGSKDPGRRSPHSPLIPSSSSIPPVDGVTGCCRQIWAGEVVDLPFIRRYGDADPWDMGSIGSPRS</sequence>
<dbReference type="EMBL" id="JARFPK010000006">
    <property type="protein sequence ID" value="MDF0589990.1"/>
    <property type="molecule type" value="Genomic_DNA"/>
</dbReference>
<proteinExistence type="predicted"/>
<reference evidence="2 3" key="1">
    <citation type="submission" date="2023-03" db="EMBL/GenBank/DDBJ databases">
        <title>WGS of Methanotrichaceae archaeon Mx.</title>
        <authorList>
            <person name="Sorokin D.Y."/>
            <person name="Merkel A.Y."/>
        </authorList>
    </citation>
    <scope>NUCLEOTIDE SEQUENCE [LARGE SCALE GENOMIC DNA]</scope>
    <source>
        <strain evidence="2 3">Mx</strain>
    </source>
</reference>
<dbReference type="Proteomes" id="UP001220010">
    <property type="component" value="Unassembled WGS sequence"/>
</dbReference>
<feature type="compositionally biased region" description="Low complexity" evidence="1">
    <location>
        <begin position="24"/>
        <end position="36"/>
    </location>
</feature>
<feature type="compositionally biased region" description="Polar residues" evidence="1">
    <location>
        <begin position="1"/>
        <end position="13"/>
    </location>
</feature>
<protein>
    <submittedName>
        <fullName evidence="2">Uncharacterized protein</fullName>
    </submittedName>
</protein>
<evidence type="ECO:0000313" key="3">
    <source>
        <dbReference type="Proteomes" id="UP001220010"/>
    </source>
</evidence>
<keyword evidence="3" id="KW-1185">Reference proteome</keyword>